<evidence type="ECO:0000313" key="9">
    <source>
        <dbReference type="Proteomes" id="UP000243197"/>
    </source>
</evidence>
<organism evidence="8 9">
    <name type="scientific">Ichthyobacterium seriolicida</name>
    <dbReference type="NCBI Taxonomy" id="242600"/>
    <lineage>
        <taxon>Bacteria</taxon>
        <taxon>Pseudomonadati</taxon>
        <taxon>Bacteroidota</taxon>
        <taxon>Flavobacteriia</taxon>
        <taxon>Flavobacteriales</taxon>
        <taxon>Ichthyobacteriaceae</taxon>
        <taxon>Ichthyobacterium</taxon>
    </lineage>
</organism>
<dbReference type="InterPro" id="IPR005935">
    <property type="entry name" value="Mev_decarb"/>
</dbReference>
<dbReference type="InterPro" id="IPR014721">
    <property type="entry name" value="Ribsml_uS5_D2-typ_fold_subgr"/>
</dbReference>
<evidence type="ECO:0000256" key="5">
    <source>
        <dbReference type="ARBA" id="ARBA00023239"/>
    </source>
</evidence>
<dbReference type="Proteomes" id="UP000243197">
    <property type="component" value="Chromosome"/>
</dbReference>
<evidence type="ECO:0000259" key="6">
    <source>
        <dbReference type="Pfam" id="PF18376"/>
    </source>
</evidence>
<dbReference type="OrthoDB" id="5498344at2"/>
<dbReference type="GO" id="GO:0016831">
    <property type="term" value="F:carboxy-lyase activity"/>
    <property type="evidence" value="ECO:0007669"/>
    <property type="project" value="InterPro"/>
</dbReference>
<dbReference type="InterPro" id="IPR041431">
    <property type="entry name" value="Mvd1_C"/>
</dbReference>
<name>A0A1J1E0N0_9FLAO</name>
<dbReference type="InterPro" id="IPR020568">
    <property type="entry name" value="Ribosomal_Su5_D2-typ_SF"/>
</dbReference>
<feature type="domain" description="Mvd1 C-terminal" evidence="6">
    <location>
        <begin position="215"/>
        <end position="341"/>
    </location>
</feature>
<dbReference type="PANTHER" id="PTHR10977:SF3">
    <property type="entry name" value="DIPHOSPHOMEVALONATE DECARBOXYLASE"/>
    <property type="match status" value="1"/>
</dbReference>
<reference evidence="8 9" key="1">
    <citation type="submission" date="2014-03" db="EMBL/GenBank/DDBJ databases">
        <title>complete genome sequence of Flavobacteriaceae bacterium JBKA-6.</title>
        <authorList>
            <person name="Takano T."/>
            <person name="Nakamura Y."/>
            <person name="Takuma S."/>
            <person name="Yasuike M."/>
            <person name="Matsuyama T."/>
            <person name="Sakai T."/>
            <person name="Fujiwara A."/>
            <person name="Kimoto K."/>
            <person name="Fukuda Y."/>
            <person name="Kondo H."/>
            <person name="Hirono I."/>
            <person name="Nakayasu C."/>
        </authorList>
    </citation>
    <scope>NUCLEOTIDE SEQUENCE [LARGE SCALE GENOMIC DNA]</scope>
    <source>
        <strain evidence="8 9">JBKA-6</strain>
    </source>
</reference>
<dbReference type="InterPro" id="IPR036554">
    <property type="entry name" value="GHMP_kinase_C_sf"/>
</dbReference>
<sequence>MKEKQFISTPTSYGDLSIDSGAKVWQSPSNIAIVKYWGKKPNQIPSNPSISFTLSNSYTKTKFSYARRNKKSDDKIYLKFSFDNKPKIDFEKKVSSFLERIIPYSPYLKYYDITIDTENSFPHSSGIASSASGMSAIALCIMSLERDLFPHMDDVYFYRKASFLSRLGSGSASRSVNGNLMIWGNHKDIDGSSDIYAITYPHEVHSVFYTFCDTILLIDESEKKISSSIGHKLMENHPFANTRFKIANDNISSLKDIFSSGDIESFGLLLEREALNLHAMMMCSQPYFLLIKPNTIYVIEKVWKYRLESKNHLYFTLDAGANVHLLYPKFQSQEIEIFIKDELSALCEQRYISDCVGNGAKQIF</sequence>
<keyword evidence="4" id="KW-0443">Lipid metabolism</keyword>
<dbReference type="InterPro" id="IPR053859">
    <property type="entry name" value="MVD-like_N"/>
</dbReference>
<dbReference type="Pfam" id="PF18376">
    <property type="entry name" value="MDD_C"/>
    <property type="match status" value="1"/>
</dbReference>
<evidence type="ECO:0000256" key="1">
    <source>
        <dbReference type="ARBA" id="ARBA00022516"/>
    </source>
</evidence>
<evidence type="ECO:0000256" key="2">
    <source>
        <dbReference type="ARBA" id="ARBA00022741"/>
    </source>
</evidence>
<keyword evidence="9" id="KW-1185">Reference proteome</keyword>
<proteinExistence type="predicted"/>
<evidence type="ECO:0000256" key="3">
    <source>
        <dbReference type="ARBA" id="ARBA00022840"/>
    </source>
</evidence>
<dbReference type="RefSeq" id="WP_096685508.1">
    <property type="nucleotide sequence ID" value="NZ_AP014564.1"/>
</dbReference>
<dbReference type="EMBL" id="AP014564">
    <property type="protein sequence ID" value="BAV94485.1"/>
    <property type="molecule type" value="Genomic_DNA"/>
</dbReference>
<dbReference type="Gene3D" id="3.30.70.890">
    <property type="entry name" value="GHMP kinase, C-terminal domain"/>
    <property type="match status" value="1"/>
</dbReference>
<keyword evidence="3" id="KW-0067">ATP-binding</keyword>
<dbReference type="SUPFAM" id="SSF55060">
    <property type="entry name" value="GHMP Kinase, C-terminal domain"/>
    <property type="match status" value="1"/>
</dbReference>
<dbReference type="PIRSF" id="PIRSF015950">
    <property type="entry name" value="Mev_P_decrbx"/>
    <property type="match status" value="1"/>
</dbReference>
<evidence type="ECO:0000256" key="4">
    <source>
        <dbReference type="ARBA" id="ARBA00023098"/>
    </source>
</evidence>
<gene>
    <name evidence="8" type="ORF">JBKA6_0472</name>
</gene>
<evidence type="ECO:0000259" key="7">
    <source>
        <dbReference type="Pfam" id="PF22700"/>
    </source>
</evidence>
<dbReference type="Pfam" id="PF22700">
    <property type="entry name" value="MVD-like_N"/>
    <property type="match status" value="1"/>
</dbReference>
<keyword evidence="1" id="KW-0444">Lipid biosynthesis</keyword>
<protein>
    <submittedName>
        <fullName evidence="8">Diphosphomevalonate decarboxylase</fullName>
    </submittedName>
</protein>
<accession>A0A1J1E0N0</accession>
<dbReference type="AlphaFoldDB" id="A0A1J1E0N0"/>
<keyword evidence="5" id="KW-0456">Lyase</keyword>
<dbReference type="Gene3D" id="3.30.230.10">
    <property type="match status" value="1"/>
</dbReference>
<dbReference type="KEGG" id="ise:JBKA6_0472"/>
<dbReference type="GO" id="GO:0008299">
    <property type="term" value="P:isoprenoid biosynthetic process"/>
    <property type="evidence" value="ECO:0007669"/>
    <property type="project" value="InterPro"/>
</dbReference>
<dbReference type="PANTHER" id="PTHR10977">
    <property type="entry name" value="DIPHOSPHOMEVALONATE DECARBOXYLASE"/>
    <property type="match status" value="1"/>
</dbReference>
<keyword evidence="2" id="KW-0547">Nucleotide-binding</keyword>
<evidence type="ECO:0000313" key="8">
    <source>
        <dbReference type="EMBL" id="BAV94485.1"/>
    </source>
</evidence>
<dbReference type="SUPFAM" id="SSF54211">
    <property type="entry name" value="Ribosomal protein S5 domain 2-like"/>
    <property type="match status" value="1"/>
</dbReference>
<feature type="domain" description="Diphosphomevalonate decarboxylase-like N-terminal" evidence="7">
    <location>
        <begin position="28"/>
        <end position="190"/>
    </location>
</feature>
<dbReference type="GO" id="GO:0005524">
    <property type="term" value="F:ATP binding"/>
    <property type="evidence" value="ECO:0007669"/>
    <property type="project" value="UniProtKB-KW"/>
</dbReference>